<organism evidence="6">
    <name type="scientific">hydrothermal vent metagenome</name>
    <dbReference type="NCBI Taxonomy" id="652676"/>
    <lineage>
        <taxon>unclassified sequences</taxon>
        <taxon>metagenomes</taxon>
        <taxon>ecological metagenomes</taxon>
    </lineage>
</organism>
<evidence type="ECO:0000256" key="4">
    <source>
        <dbReference type="ARBA" id="ARBA00022840"/>
    </source>
</evidence>
<evidence type="ECO:0000259" key="5">
    <source>
        <dbReference type="PROSITE" id="PS50893"/>
    </source>
</evidence>
<dbReference type="Gene3D" id="3.40.50.300">
    <property type="entry name" value="P-loop containing nucleotide triphosphate hydrolases"/>
    <property type="match status" value="1"/>
</dbReference>
<sequence>MSALIQANGLHRFYGTTHAVNDVSIELQQGEILGLLGPNGAGKSSCLQMLCGVLAPSAGEININGADLFEQPNLAKQNIGYLPDTPPLYAELTVNEYLLYAARLRRVKKSQLIAFREQAIERCGLSEYTKKLVGNLSKGFQQRVGIAQAIIHQPNVIILDEPTVGLDPIQMIEIRKLILELGEQHGIILSTHILPEVQAVCNRVQVIHRGQSVFNKKISELKNTTQVELRLQTNIDIESLNALPGVQLAEIISSQHYLLSGENIQASLADISQYCVDKNWGLLELSQKENTLEQIFINLTAGEYIISKNNAEDVA</sequence>
<dbReference type="SMART" id="SM00382">
    <property type="entry name" value="AAA"/>
    <property type="match status" value="1"/>
</dbReference>
<dbReference type="EMBL" id="UOFH01000257">
    <property type="protein sequence ID" value="VAW63757.1"/>
    <property type="molecule type" value="Genomic_DNA"/>
</dbReference>
<dbReference type="InterPro" id="IPR003439">
    <property type="entry name" value="ABC_transporter-like_ATP-bd"/>
</dbReference>
<dbReference type="PANTHER" id="PTHR43335:SF4">
    <property type="entry name" value="ABC TRANSPORTER, ATP-BINDING PROTEIN"/>
    <property type="match status" value="1"/>
</dbReference>
<comment type="similarity">
    <text evidence="1">Belongs to the ABC transporter superfamily.</text>
</comment>
<protein>
    <submittedName>
        <fullName evidence="6">Gliding motility-associated ABC transporter ATP-binding protein GldA</fullName>
    </submittedName>
</protein>
<keyword evidence="4 6" id="KW-0067">ATP-binding</keyword>
<dbReference type="AlphaFoldDB" id="A0A3B0XKU1"/>
<reference evidence="6" key="1">
    <citation type="submission" date="2018-06" db="EMBL/GenBank/DDBJ databases">
        <authorList>
            <person name="Zhirakovskaya E."/>
        </authorList>
    </citation>
    <scope>NUCLEOTIDE SEQUENCE</scope>
</reference>
<feature type="domain" description="ABC transporter" evidence="5">
    <location>
        <begin position="5"/>
        <end position="234"/>
    </location>
</feature>
<name>A0A3B0XKU1_9ZZZZ</name>
<gene>
    <name evidence="6" type="ORF">MNBD_GAMMA08-328</name>
</gene>
<dbReference type="Pfam" id="PF00005">
    <property type="entry name" value="ABC_tran"/>
    <property type="match status" value="1"/>
</dbReference>
<dbReference type="InterPro" id="IPR027417">
    <property type="entry name" value="P-loop_NTPase"/>
</dbReference>
<keyword evidence="2" id="KW-0813">Transport</keyword>
<keyword evidence="3" id="KW-0547">Nucleotide-binding</keyword>
<dbReference type="PROSITE" id="PS50893">
    <property type="entry name" value="ABC_TRANSPORTER_2"/>
    <property type="match status" value="1"/>
</dbReference>
<dbReference type="PANTHER" id="PTHR43335">
    <property type="entry name" value="ABC TRANSPORTER, ATP-BINDING PROTEIN"/>
    <property type="match status" value="1"/>
</dbReference>
<proteinExistence type="inferred from homology"/>
<evidence type="ECO:0000313" key="6">
    <source>
        <dbReference type="EMBL" id="VAW63757.1"/>
    </source>
</evidence>
<dbReference type="GO" id="GO:0016887">
    <property type="term" value="F:ATP hydrolysis activity"/>
    <property type="evidence" value="ECO:0007669"/>
    <property type="project" value="InterPro"/>
</dbReference>
<dbReference type="SUPFAM" id="SSF52540">
    <property type="entry name" value="P-loop containing nucleoside triphosphate hydrolases"/>
    <property type="match status" value="1"/>
</dbReference>
<dbReference type="InterPro" id="IPR003593">
    <property type="entry name" value="AAA+_ATPase"/>
</dbReference>
<accession>A0A3B0XKU1</accession>
<evidence type="ECO:0000256" key="1">
    <source>
        <dbReference type="ARBA" id="ARBA00005417"/>
    </source>
</evidence>
<evidence type="ECO:0000256" key="2">
    <source>
        <dbReference type="ARBA" id="ARBA00022448"/>
    </source>
</evidence>
<evidence type="ECO:0000256" key="3">
    <source>
        <dbReference type="ARBA" id="ARBA00022741"/>
    </source>
</evidence>
<dbReference type="GO" id="GO:0005524">
    <property type="term" value="F:ATP binding"/>
    <property type="evidence" value="ECO:0007669"/>
    <property type="project" value="UniProtKB-KW"/>
</dbReference>